<dbReference type="RefSeq" id="WP_069113028.1">
    <property type="nucleotide sequence ID" value="NZ_FNUC01000003.1"/>
</dbReference>
<dbReference type="Gene3D" id="3.40.1740.10">
    <property type="entry name" value="VC0467-like"/>
    <property type="match status" value="1"/>
</dbReference>
<organism evidence="3 4">
    <name type="scientific">Jiangella alba</name>
    <dbReference type="NCBI Taxonomy" id="561176"/>
    <lineage>
        <taxon>Bacteria</taxon>
        <taxon>Bacillati</taxon>
        <taxon>Actinomycetota</taxon>
        <taxon>Actinomycetes</taxon>
        <taxon>Jiangellales</taxon>
        <taxon>Jiangellaceae</taxon>
        <taxon>Jiangella</taxon>
    </lineage>
</organism>
<protein>
    <recommendedName>
        <fullName evidence="2">UPF0301 protein SAMN04488561_0976</fullName>
    </recommendedName>
</protein>
<dbReference type="HAMAP" id="MF_00758">
    <property type="entry name" value="UPF0301"/>
    <property type="match status" value="1"/>
</dbReference>
<dbReference type="AlphaFoldDB" id="A0A1H5HVL0"/>
<evidence type="ECO:0000256" key="2">
    <source>
        <dbReference type="HAMAP-Rule" id="MF_00758"/>
    </source>
</evidence>
<reference evidence="4" key="1">
    <citation type="submission" date="2016-10" db="EMBL/GenBank/DDBJ databases">
        <authorList>
            <person name="Varghese N."/>
            <person name="Submissions S."/>
        </authorList>
    </citation>
    <scope>NUCLEOTIDE SEQUENCE [LARGE SCALE GENOMIC DNA]</scope>
    <source>
        <strain evidence="4">DSM 45237</strain>
    </source>
</reference>
<dbReference type="Proteomes" id="UP000181980">
    <property type="component" value="Unassembled WGS sequence"/>
</dbReference>
<dbReference type="OrthoDB" id="9807486at2"/>
<proteinExistence type="inferred from homology"/>
<dbReference type="PANTHER" id="PTHR30327:SF1">
    <property type="entry name" value="UPF0301 PROTEIN YQGE"/>
    <property type="match status" value="1"/>
</dbReference>
<sequence length="190" mass="20018">MEPDPVGAEKLTGKLLVAAPSLRGSTFDRAVILMLSHDGDGALGVMVNKPTEVLVGDVLPRWISVVSEPGVVFQGGPVSLDSALGLVAVGGSDEPLGIRRVRGRLGVVDLDTPAEIIEPAVTAMRVFAGYAGWAPDQLEGEIDEGSWYVVDSEPGDAFRTDAQDLWPVVLRRQGGQLALMATFPADPSMN</sequence>
<keyword evidence="4" id="KW-1185">Reference proteome</keyword>
<dbReference type="GO" id="GO:0005829">
    <property type="term" value="C:cytosol"/>
    <property type="evidence" value="ECO:0007669"/>
    <property type="project" value="TreeGrafter"/>
</dbReference>
<evidence type="ECO:0000256" key="1">
    <source>
        <dbReference type="ARBA" id="ARBA00009600"/>
    </source>
</evidence>
<dbReference type="NCBIfam" id="NF001270">
    <property type="entry name" value="PRK00228.2-2"/>
    <property type="match status" value="1"/>
</dbReference>
<dbReference type="STRING" id="561176.SAMN04488561_0976"/>
<comment type="similarity">
    <text evidence="1 2">Belongs to the UPF0301 (AlgH) family.</text>
</comment>
<dbReference type="InterPro" id="IPR003774">
    <property type="entry name" value="AlgH-like"/>
</dbReference>
<dbReference type="PANTHER" id="PTHR30327">
    <property type="entry name" value="UNCHARACTERIZED PROTEIN YQGE"/>
    <property type="match status" value="1"/>
</dbReference>
<dbReference type="EMBL" id="FNUC01000003">
    <property type="protein sequence ID" value="SEE31915.1"/>
    <property type="molecule type" value="Genomic_DNA"/>
</dbReference>
<dbReference type="SUPFAM" id="SSF143456">
    <property type="entry name" value="VC0467-like"/>
    <property type="match status" value="1"/>
</dbReference>
<evidence type="ECO:0000313" key="3">
    <source>
        <dbReference type="EMBL" id="SEE31915.1"/>
    </source>
</evidence>
<dbReference type="Pfam" id="PF02622">
    <property type="entry name" value="DUF179"/>
    <property type="match status" value="1"/>
</dbReference>
<evidence type="ECO:0000313" key="4">
    <source>
        <dbReference type="Proteomes" id="UP000181980"/>
    </source>
</evidence>
<accession>A0A1H5HVL0</accession>
<gene>
    <name evidence="3" type="ORF">SAMN04488561_0976</name>
</gene>
<name>A0A1H5HVL0_9ACTN</name>